<dbReference type="Proteomes" id="UP000197334">
    <property type="component" value="Unassembled WGS sequence"/>
</dbReference>
<sequence length="182" mass="20875">MSVNIDQFAIYAAKIFEVLYDSFPISARLDRNSIISEYLTFDQSEELKNLRMKNDFANIIEMTDNVELQNRFRQQTPAVKEQINELENEQRFDRHRQEAIYEGTLEFLISEQLLRELESGGYQLTSKGFSHLNMVFESGKISDDRSSNIAILKTIFEKSSDTSLQVAAGTAVNVITRIIGYG</sequence>
<name>A0A246S1X5_9GAMM</name>
<reference evidence="1 2" key="1">
    <citation type="submission" date="2014-08" db="EMBL/GenBank/DDBJ databases">
        <title>Draft genome sequence of a novel L-asparaginase producing marine bacterium, Halomonas campaniensis.</title>
        <authorList>
            <person name="Sundarakrishnan B."/>
            <person name="Moushumi Priya A."/>
            <person name="Raman G."/>
            <person name="Sakthivel N."/>
            <person name="Park S."/>
            <person name="Jayachandran S."/>
        </authorList>
    </citation>
    <scope>NUCLEOTIDE SEQUENCE [LARGE SCALE GENOMIC DNA]</scope>
    <source>
        <strain evidence="1 2">SK03</strain>
    </source>
</reference>
<proteinExistence type="predicted"/>
<evidence type="ECO:0000313" key="1">
    <source>
        <dbReference type="EMBL" id="OWV30413.1"/>
    </source>
</evidence>
<comment type="caution">
    <text evidence="1">The sequence shown here is derived from an EMBL/GenBank/DDBJ whole genome shotgun (WGS) entry which is preliminary data.</text>
</comment>
<evidence type="ECO:0000313" key="2">
    <source>
        <dbReference type="Proteomes" id="UP000197334"/>
    </source>
</evidence>
<gene>
    <name evidence="1" type="ORF">JI62_07000</name>
</gene>
<dbReference type="RefSeq" id="WP_088699482.1">
    <property type="nucleotide sequence ID" value="NZ_JPUA01000019.1"/>
</dbReference>
<keyword evidence="2" id="KW-1185">Reference proteome</keyword>
<organism evidence="1 2">
    <name type="scientific">Halomonas campaniensis</name>
    <dbReference type="NCBI Taxonomy" id="213554"/>
    <lineage>
        <taxon>Bacteria</taxon>
        <taxon>Pseudomonadati</taxon>
        <taxon>Pseudomonadota</taxon>
        <taxon>Gammaproteobacteria</taxon>
        <taxon>Oceanospirillales</taxon>
        <taxon>Halomonadaceae</taxon>
        <taxon>Halomonas</taxon>
    </lineage>
</organism>
<accession>A0A246S1X5</accession>
<dbReference type="EMBL" id="JPUA01000019">
    <property type="protein sequence ID" value="OWV30413.1"/>
    <property type="molecule type" value="Genomic_DNA"/>
</dbReference>
<protein>
    <submittedName>
        <fullName evidence="1">Uncharacterized protein</fullName>
    </submittedName>
</protein>
<dbReference type="AlphaFoldDB" id="A0A246S1X5"/>